<name>A0A848EB52_9PROT</name>
<keyword evidence="2" id="KW-0175">Coiled coil</keyword>
<evidence type="ECO:0000256" key="1">
    <source>
        <dbReference type="ARBA" id="ARBA00022679"/>
    </source>
</evidence>
<dbReference type="PANTHER" id="PTHR31480">
    <property type="entry name" value="BIFUNCTIONAL LYCOPENE CYCLASE/PHYTOENE SYNTHASE"/>
    <property type="match status" value="1"/>
</dbReference>
<evidence type="ECO:0000313" key="4">
    <source>
        <dbReference type="Proteomes" id="UP000548582"/>
    </source>
</evidence>
<accession>A0A848EB52</accession>
<dbReference type="EMBL" id="JABBKX010000001">
    <property type="protein sequence ID" value="NMJ40495.1"/>
    <property type="molecule type" value="Genomic_DNA"/>
</dbReference>
<dbReference type="SFLD" id="SFLDG01212">
    <property type="entry name" value="Phytoene_synthase_like"/>
    <property type="match status" value="1"/>
</dbReference>
<keyword evidence="1" id="KW-0808">Transferase</keyword>
<dbReference type="GO" id="GO:0016117">
    <property type="term" value="P:carotenoid biosynthetic process"/>
    <property type="evidence" value="ECO:0007669"/>
    <property type="project" value="UniProtKB-ARBA"/>
</dbReference>
<dbReference type="GO" id="GO:0051996">
    <property type="term" value="F:squalene synthase [NAD(P)H] activity"/>
    <property type="evidence" value="ECO:0007669"/>
    <property type="project" value="InterPro"/>
</dbReference>
<dbReference type="InterPro" id="IPR008949">
    <property type="entry name" value="Isoprenoid_synthase_dom_sf"/>
</dbReference>
<evidence type="ECO:0000313" key="3">
    <source>
        <dbReference type="EMBL" id="NMJ40495.1"/>
    </source>
</evidence>
<dbReference type="Gene3D" id="1.10.600.10">
    <property type="entry name" value="Farnesyl Diphosphate Synthase"/>
    <property type="match status" value="2"/>
</dbReference>
<keyword evidence="4" id="KW-1185">Reference proteome</keyword>
<dbReference type="SFLD" id="SFLDS00005">
    <property type="entry name" value="Isoprenoid_Synthase_Type_I"/>
    <property type="match status" value="2"/>
</dbReference>
<dbReference type="PROSITE" id="PS01045">
    <property type="entry name" value="SQUALEN_PHYTOEN_SYN_2"/>
    <property type="match status" value="1"/>
</dbReference>
<dbReference type="AlphaFoldDB" id="A0A848EB52"/>
<evidence type="ECO:0000256" key="2">
    <source>
        <dbReference type="SAM" id="Coils"/>
    </source>
</evidence>
<organism evidence="3 4">
    <name type="scientific">Neoroseomonas marina</name>
    <dbReference type="NCBI Taxonomy" id="1232220"/>
    <lineage>
        <taxon>Bacteria</taxon>
        <taxon>Pseudomonadati</taxon>
        <taxon>Pseudomonadota</taxon>
        <taxon>Alphaproteobacteria</taxon>
        <taxon>Acetobacterales</taxon>
        <taxon>Acetobacteraceae</taxon>
        <taxon>Neoroseomonas</taxon>
    </lineage>
</organism>
<gene>
    <name evidence="3" type="ORF">GWK16_04540</name>
</gene>
<dbReference type="Pfam" id="PF00494">
    <property type="entry name" value="SQS_PSY"/>
    <property type="match status" value="2"/>
</dbReference>
<dbReference type="CDD" id="cd00683">
    <property type="entry name" value="Trans_IPPS_HH"/>
    <property type="match status" value="1"/>
</dbReference>
<reference evidence="3 4" key="1">
    <citation type="submission" date="2020-03" db="EMBL/GenBank/DDBJ databases">
        <authorList>
            <person name="Sun Q."/>
        </authorList>
    </citation>
    <scope>NUCLEOTIDE SEQUENCE [LARGE SCALE GENOMIC DNA]</scope>
    <source>
        <strain evidence="3 4">JC162</strain>
    </source>
</reference>
<dbReference type="GO" id="GO:0004311">
    <property type="term" value="F:geranylgeranyl diphosphate synthase activity"/>
    <property type="evidence" value="ECO:0007669"/>
    <property type="project" value="InterPro"/>
</dbReference>
<dbReference type="SUPFAM" id="SSF48576">
    <property type="entry name" value="Terpenoid synthases"/>
    <property type="match status" value="2"/>
</dbReference>
<dbReference type="InterPro" id="IPR019845">
    <property type="entry name" value="Squalene/phytoene_synthase_CS"/>
</dbReference>
<dbReference type="SFLD" id="SFLDG01018">
    <property type="entry name" value="Squalene/Phytoene_Synthase_Lik"/>
    <property type="match status" value="2"/>
</dbReference>
<comment type="caution">
    <text evidence="3">The sequence shown here is derived from an EMBL/GenBank/DDBJ whole genome shotgun (WGS) entry which is preliminary data.</text>
</comment>
<dbReference type="InterPro" id="IPR002060">
    <property type="entry name" value="Squ/phyt_synthse"/>
</dbReference>
<dbReference type="InterPro" id="IPR033904">
    <property type="entry name" value="Trans_IPPS_HH"/>
</dbReference>
<dbReference type="InterPro" id="IPR044843">
    <property type="entry name" value="Trans_IPPS_bact-type"/>
</dbReference>
<protein>
    <submittedName>
        <fullName evidence="3">Squalene/phytoene synthase family protein</fullName>
    </submittedName>
</protein>
<dbReference type="Proteomes" id="UP000548582">
    <property type="component" value="Unassembled WGS sequence"/>
</dbReference>
<feature type="coiled-coil region" evidence="2">
    <location>
        <begin position="464"/>
        <end position="491"/>
    </location>
</feature>
<proteinExistence type="predicted"/>
<dbReference type="RefSeq" id="WP_170052722.1">
    <property type="nucleotide sequence ID" value="NZ_JABBKX010000001.1"/>
</dbReference>
<sequence>MTVAAGPPSRDAGSENFPVASLLLARALRPKVLGFYRFVRTADDIADSAALSPEEKLARLDALERAIDDAATDEPAARPLHDSGAGTTEARRMLAAFRQDATQLRYADWAALEAYCASSAVPVGRMLLRLHGEEDPQAIAASDALCTALQILNHLQDLVPDRDGIGRIYLPESWMALAGGEAAFFDPANAVPRRAVLDAALDRIEERLEAAAALPRRIASRRLAMEATVTLALARRLLARLRAGDPVTGRVALTKADFARAFAAAPFRGPSDAALVRARVNAAGSSFSRGMSALRGERRRALWAVYAFCRAVDDIADGALPEAEKHRFLAEWRARLDRPDCALSRELAHARAGFALPIEECAAMIAGMETDAAPSVRIADRAALDLYCRRVAGSVGAMSVRIFGAPEAAAFGLALGRTLQLVNILRDMDEDATRDRVYLPLDLLAAHGVEDGPAARMLAAPGTAEAARTLAAEAEAGFARAERELRDFDAAALLPARIMMWGYRRLLDRLLTRGFGPPRTRPRLTASEKARMAAFALRLAPVGAR</sequence>